<dbReference type="PANTHER" id="PTHR13931:SF2">
    <property type="entry name" value="UBIQUITIN CONJUGATION FACTOR E4 B"/>
    <property type="match status" value="1"/>
</dbReference>
<evidence type="ECO:0000256" key="3">
    <source>
        <dbReference type="ARBA" id="ARBA00004496"/>
    </source>
</evidence>
<dbReference type="FunFam" id="3.30.40.10:FF:000055">
    <property type="entry name" value="Ubiquitin conjugation factor e4 a"/>
    <property type="match status" value="1"/>
</dbReference>
<feature type="region of interest" description="Disordered" evidence="11">
    <location>
        <begin position="1"/>
        <end position="83"/>
    </location>
</feature>
<dbReference type="Gene3D" id="3.30.40.10">
    <property type="entry name" value="Zinc/RING finger domain, C3HC4 (zinc finger)"/>
    <property type="match status" value="1"/>
</dbReference>
<dbReference type="SMART" id="SM00504">
    <property type="entry name" value="Ubox"/>
    <property type="match status" value="1"/>
</dbReference>
<evidence type="ECO:0000313" key="13">
    <source>
        <dbReference type="EMBL" id="TFY68736.1"/>
    </source>
</evidence>
<dbReference type="UniPathway" id="UPA00143"/>
<evidence type="ECO:0000256" key="10">
    <source>
        <dbReference type="ARBA" id="ARBA00023242"/>
    </source>
</evidence>
<dbReference type="GO" id="GO:0005737">
    <property type="term" value="C:cytoplasm"/>
    <property type="evidence" value="ECO:0007669"/>
    <property type="project" value="UniProtKB-SubCell"/>
</dbReference>
<reference evidence="13 14" key="1">
    <citation type="submission" date="2019-01" db="EMBL/GenBank/DDBJ databases">
        <title>Genome sequencing of the rare red list fungi Fomitopsis rosea.</title>
        <authorList>
            <person name="Buettner E."/>
            <person name="Kellner H."/>
        </authorList>
    </citation>
    <scope>NUCLEOTIDE SEQUENCE [LARGE SCALE GENOMIC DNA]</scope>
    <source>
        <strain evidence="13 14">DSM 105464</strain>
    </source>
</reference>
<keyword evidence="7" id="KW-0963">Cytoplasm</keyword>
<evidence type="ECO:0000259" key="12">
    <source>
        <dbReference type="PROSITE" id="PS51698"/>
    </source>
</evidence>
<dbReference type="CDD" id="cd16657">
    <property type="entry name" value="RING-Ubox_UBE4A"/>
    <property type="match status" value="1"/>
</dbReference>
<dbReference type="EC" id="2.3.2.27" evidence="6"/>
<dbReference type="InterPro" id="IPR019474">
    <property type="entry name" value="Ub_conjug_fac_E4_core"/>
</dbReference>
<dbReference type="GO" id="GO:0000209">
    <property type="term" value="P:protein polyubiquitination"/>
    <property type="evidence" value="ECO:0007669"/>
    <property type="project" value="TreeGrafter"/>
</dbReference>
<dbReference type="GO" id="GO:0036503">
    <property type="term" value="P:ERAD pathway"/>
    <property type="evidence" value="ECO:0007669"/>
    <property type="project" value="InterPro"/>
</dbReference>
<proteinExistence type="inferred from homology"/>
<comment type="subcellular location">
    <subcellularLocation>
        <location evidence="3">Cytoplasm</location>
    </subcellularLocation>
    <subcellularLocation>
        <location evidence="2">Nucleus</location>
    </subcellularLocation>
</comment>
<evidence type="ECO:0000256" key="6">
    <source>
        <dbReference type="ARBA" id="ARBA00012483"/>
    </source>
</evidence>
<dbReference type="STRING" id="34475.A0A4Y9Z1N1"/>
<dbReference type="Proteomes" id="UP000298390">
    <property type="component" value="Unassembled WGS sequence"/>
</dbReference>
<dbReference type="InterPro" id="IPR013083">
    <property type="entry name" value="Znf_RING/FYVE/PHD"/>
</dbReference>
<dbReference type="PANTHER" id="PTHR13931">
    <property type="entry name" value="UBIQUITINATION FACTOR E4"/>
    <property type="match status" value="1"/>
</dbReference>
<evidence type="ECO:0000256" key="11">
    <source>
        <dbReference type="SAM" id="MobiDB-lite"/>
    </source>
</evidence>
<name>A0A4Y9Z1N1_9APHY</name>
<dbReference type="SUPFAM" id="SSF57850">
    <property type="entry name" value="RING/U-box"/>
    <property type="match status" value="1"/>
</dbReference>
<comment type="catalytic activity">
    <reaction evidence="1">
        <text>S-ubiquitinyl-[E2 ubiquitin-conjugating enzyme]-L-cysteine + [acceptor protein]-L-lysine = [E2 ubiquitin-conjugating enzyme]-L-cysteine + N(6)-ubiquitinyl-[acceptor protein]-L-lysine.</text>
        <dbReference type="EC" id="2.3.2.27"/>
    </reaction>
</comment>
<sequence length="1109" mass="124722">MTNPQDDADRIRLKRLAKLQSASPSPAASTSTTPPPTTPSSTPAAAPPKPKPAPKRPAETLPAPVPVAPKKRPQAAPAQLDLPKWEEETVGRVFNVTLSKDVAEKSGWEVVWLKHLAAELESEGMQQPIRLSADIADRLLISRLELNPQSMSDDLEYLAVIASLPPQQTVFEYLVGCWKRLNVNRSIITKKNYPPVQAQQATDILEKLRDLIISYAGLTLQEPEMFPQPIGKPLGPTELLTPLLSLSALTGPLLSSSATSANTLGPAEVEPFLQDLVKRFEPDNEIDGVLGPVVNQLCFHESLFRPEGLAGGDGSWRAVISGLEALVNIKSIAVMITRLQFWNPEATPVTFERVSLLGPLLRLGVFDREWPAIANTYYSKPKDRSQADIGSSTASLRGTLKSLQSSLFNILNALVRASPDSREAVLQYFARVVSLNVRRAGMQVDPDTVASDCFMVNLQAILLRFCEPFMDANYTKVSSSNASLGRETDDKKIDRIDPAYYAHSSRIDLKEETRINATSEVAEQWRQKNESAAAAPPNFISDIFYLTLATNHYGYQKTISTFEDLARQYDEMNRHLEVLEGDGSWRGSPLQARVEHSINAVKTEMDKAMATQLAYTVQLADPELVFRSVGFTNFVSTWLIRHVDPKHTHPNPSLELPLPREVPESFNVLPEYIIEDIVDYHLFVVRQSPDSLELSGKNELLVWALTFLTSTWYIKNPFLKSKLVEALFYATLNWGNHRSVLAMTLNTHPMALKYLVPALMHFYIEVEQTGASSQFYDKFNSRRNIAYLFKAIWDNSTHREALKKETRTNMDKFVRFVNLMINDVTYLMDESLSDLAKIHEIQTEMEDTETFNSKPAQYRRERESALRTLERHTSGYVQLGRSTVEMLKAFTGETKEPFMVPEIVDRLAAMLDYNLDALAGPRCQNLVVKNPEKYKFNPKQLLSDIIDVYLNLSDQGEFVRAVAADGRSYRKELFERTAGIAKRRVLKSDTEIEKLLLFVVKVEEKKATLEAEEDLGEVPDEFLDPLMYTVMRDPVTLPSSQVVLDRSTIKSHLLSDAKDPFNRVPLALEDVVSNPELKQRIDAFLAERRNKNTALDKPADEIVKMDESA</sequence>
<keyword evidence="9" id="KW-0833">Ubl conjugation pathway</keyword>
<dbReference type="EMBL" id="SEKV01000024">
    <property type="protein sequence ID" value="TFY68736.1"/>
    <property type="molecule type" value="Genomic_DNA"/>
</dbReference>
<dbReference type="Pfam" id="PF04564">
    <property type="entry name" value="U-box"/>
    <property type="match status" value="1"/>
</dbReference>
<dbReference type="InterPro" id="IPR045132">
    <property type="entry name" value="UBE4"/>
</dbReference>
<gene>
    <name evidence="13" type="ORF">EVJ58_g824</name>
</gene>
<keyword evidence="10" id="KW-0539">Nucleus</keyword>
<evidence type="ECO:0000313" key="14">
    <source>
        <dbReference type="Proteomes" id="UP000298390"/>
    </source>
</evidence>
<evidence type="ECO:0000256" key="5">
    <source>
        <dbReference type="ARBA" id="ARBA00007434"/>
    </source>
</evidence>
<evidence type="ECO:0000256" key="4">
    <source>
        <dbReference type="ARBA" id="ARBA00004906"/>
    </source>
</evidence>
<comment type="caution">
    <text evidence="13">The sequence shown here is derived from an EMBL/GenBank/DDBJ whole genome shotgun (WGS) entry which is preliminary data.</text>
</comment>
<evidence type="ECO:0000256" key="1">
    <source>
        <dbReference type="ARBA" id="ARBA00000900"/>
    </source>
</evidence>
<dbReference type="Pfam" id="PF10408">
    <property type="entry name" value="Ufd2P_core"/>
    <property type="match status" value="1"/>
</dbReference>
<comment type="pathway">
    <text evidence="4">Protein modification; protein ubiquitination.</text>
</comment>
<dbReference type="GO" id="GO:0005634">
    <property type="term" value="C:nucleus"/>
    <property type="evidence" value="ECO:0007669"/>
    <property type="project" value="UniProtKB-SubCell"/>
</dbReference>
<dbReference type="AlphaFoldDB" id="A0A4Y9Z1N1"/>
<evidence type="ECO:0000256" key="9">
    <source>
        <dbReference type="ARBA" id="ARBA00022786"/>
    </source>
</evidence>
<evidence type="ECO:0000256" key="2">
    <source>
        <dbReference type="ARBA" id="ARBA00004123"/>
    </source>
</evidence>
<comment type="similarity">
    <text evidence="5">Belongs to the ubiquitin conjugation factor E4 family.</text>
</comment>
<evidence type="ECO:0000256" key="8">
    <source>
        <dbReference type="ARBA" id="ARBA00022679"/>
    </source>
</evidence>
<organism evidence="13 14">
    <name type="scientific">Rhodofomes roseus</name>
    <dbReference type="NCBI Taxonomy" id="34475"/>
    <lineage>
        <taxon>Eukaryota</taxon>
        <taxon>Fungi</taxon>
        <taxon>Dikarya</taxon>
        <taxon>Basidiomycota</taxon>
        <taxon>Agaricomycotina</taxon>
        <taxon>Agaricomycetes</taxon>
        <taxon>Polyporales</taxon>
        <taxon>Rhodofomes</taxon>
    </lineage>
</organism>
<protein>
    <recommendedName>
        <fullName evidence="6">RING-type E3 ubiquitin transferase</fullName>
        <ecNumber evidence="6">2.3.2.27</ecNumber>
    </recommendedName>
</protein>
<evidence type="ECO:0000256" key="7">
    <source>
        <dbReference type="ARBA" id="ARBA00022490"/>
    </source>
</evidence>
<accession>A0A4Y9Z1N1</accession>
<dbReference type="InterPro" id="IPR003613">
    <property type="entry name" value="Ubox_domain"/>
</dbReference>
<dbReference type="GO" id="GO:0034450">
    <property type="term" value="F:ubiquitin-ubiquitin ligase activity"/>
    <property type="evidence" value="ECO:0007669"/>
    <property type="project" value="InterPro"/>
</dbReference>
<dbReference type="GO" id="GO:0000151">
    <property type="term" value="C:ubiquitin ligase complex"/>
    <property type="evidence" value="ECO:0007669"/>
    <property type="project" value="InterPro"/>
</dbReference>
<feature type="domain" description="U-box" evidence="12">
    <location>
        <begin position="1017"/>
        <end position="1091"/>
    </location>
</feature>
<feature type="compositionally biased region" description="Low complexity" evidence="11">
    <location>
        <begin position="21"/>
        <end position="32"/>
    </location>
</feature>
<dbReference type="GO" id="GO:0006511">
    <property type="term" value="P:ubiquitin-dependent protein catabolic process"/>
    <property type="evidence" value="ECO:0007669"/>
    <property type="project" value="InterPro"/>
</dbReference>
<dbReference type="PROSITE" id="PS51698">
    <property type="entry name" value="U_BOX"/>
    <property type="match status" value="1"/>
</dbReference>
<keyword evidence="8" id="KW-0808">Transferase</keyword>